<dbReference type="Proteomes" id="UP000245884">
    <property type="component" value="Unassembled WGS sequence"/>
</dbReference>
<evidence type="ECO:0000313" key="3">
    <source>
        <dbReference type="EMBL" id="PWN27103.1"/>
    </source>
</evidence>
<evidence type="ECO:0000256" key="2">
    <source>
        <dbReference type="SAM" id="SignalP"/>
    </source>
</evidence>
<dbReference type="GeneID" id="37025646"/>
<name>A0A316UT81_9BASI</name>
<feature type="signal peptide" evidence="2">
    <location>
        <begin position="1"/>
        <end position="23"/>
    </location>
</feature>
<keyword evidence="4" id="KW-1185">Reference proteome</keyword>
<sequence>MFSLNQSRSLIAFALASAMMVSALPAAIPGDDIHVRDSNSVVRRDGPSIEQLLESCPGGSTGNADKCTFEPDGNTQTVYQYLVSDTISNCDSNSQAPATANEVVTKTSTDSFSFGGSVGSGAEYEGIGAKMTITATYEHGKTVSHSEGVKVTANPGQQAGLVVQQGYTRHTGRVKVQYGNQVDGHYFWYVNGMNQDTVNEGDEHKSGYGFDCGSSPQSKIDEWNANPTNKQFK</sequence>
<reference evidence="3 4" key="1">
    <citation type="journal article" date="2018" name="Mol. Biol. Evol.">
        <title>Broad Genomic Sampling Reveals a Smut Pathogenic Ancestry of the Fungal Clade Ustilaginomycotina.</title>
        <authorList>
            <person name="Kijpornyongpan T."/>
            <person name="Mondo S.J."/>
            <person name="Barry K."/>
            <person name="Sandor L."/>
            <person name="Lee J."/>
            <person name="Lipzen A."/>
            <person name="Pangilinan J."/>
            <person name="LaButti K."/>
            <person name="Hainaut M."/>
            <person name="Henrissat B."/>
            <person name="Grigoriev I.V."/>
            <person name="Spatafora J.W."/>
            <person name="Aime M.C."/>
        </authorList>
    </citation>
    <scope>NUCLEOTIDE SEQUENCE [LARGE SCALE GENOMIC DNA]</scope>
    <source>
        <strain evidence="3 4">MCA 5214</strain>
    </source>
</reference>
<proteinExistence type="predicted"/>
<evidence type="ECO:0000256" key="1">
    <source>
        <dbReference type="SAM" id="MobiDB-lite"/>
    </source>
</evidence>
<dbReference type="EMBL" id="KZ819669">
    <property type="protein sequence ID" value="PWN27103.1"/>
    <property type="molecule type" value="Genomic_DNA"/>
</dbReference>
<feature type="chain" id="PRO_5016417980" evidence="2">
    <location>
        <begin position="24"/>
        <end position="233"/>
    </location>
</feature>
<dbReference type="AlphaFoldDB" id="A0A316UT81"/>
<accession>A0A316UT81</accession>
<keyword evidence="2" id="KW-0732">Signal</keyword>
<evidence type="ECO:0000313" key="4">
    <source>
        <dbReference type="Proteomes" id="UP000245884"/>
    </source>
</evidence>
<dbReference type="RefSeq" id="XP_025361715.1">
    <property type="nucleotide sequence ID" value="XM_025503823.1"/>
</dbReference>
<dbReference type="OrthoDB" id="2844066at2759"/>
<gene>
    <name evidence="3" type="ORF">BDZ90DRAFT_186194</name>
</gene>
<organism evidence="3 4">
    <name type="scientific">Jaminaea rosea</name>
    <dbReference type="NCBI Taxonomy" id="1569628"/>
    <lineage>
        <taxon>Eukaryota</taxon>
        <taxon>Fungi</taxon>
        <taxon>Dikarya</taxon>
        <taxon>Basidiomycota</taxon>
        <taxon>Ustilaginomycotina</taxon>
        <taxon>Exobasidiomycetes</taxon>
        <taxon>Microstromatales</taxon>
        <taxon>Microstromatales incertae sedis</taxon>
        <taxon>Jaminaea</taxon>
    </lineage>
</organism>
<protein>
    <submittedName>
        <fullName evidence="3">Uncharacterized protein</fullName>
    </submittedName>
</protein>
<feature type="region of interest" description="Disordered" evidence="1">
    <location>
        <begin position="207"/>
        <end position="233"/>
    </location>
</feature>